<dbReference type="EMBL" id="JH600070">
    <property type="protein sequence ID" value="EIJ44028.1"/>
    <property type="molecule type" value="Genomic_DNA"/>
</dbReference>
<dbReference type="GO" id="GO:0046654">
    <property type="term" value="P:tetrahydrofolate biosynthetic process"/>
    <property type="evidence" value="ECO:0007669"/>
    <property type="project" value="UniProtKB-UniPathway"/>
</dbReference>
<dbReference type="Proteomes" id="UP000005744">
    <property type="component" value="Unassembled WGS sequence"/>
</dbReference>
<evidence type="ECO:0000256" key="6">
    <source>
        <dbReference type="ARBA" id="ARBA00016919"/>
    </source>
</evidence>
<evidence type="ECO:0000256" key="1">
    <source>
        <dbReference type="ARBA" id="ARBA00000012"/>
    </source>
</evidence>
<dbReference type="PROSITE" id="PS00793">
    <property type="entry name" value="DHPS_2"/>
    <property type="match status" value="1"/>
</dbReference>
<dbReference type="NCBIfam" id="TIGR01496">
    <property type="entry name" value="DHPS"/>
    <property type="match status" value="1"/>
</dbReference>
<dbReference type="GO" id="GO:0046656">
    <property type="term" value="P:folic acid biosynthetic process"/>
    <property type="evidence" value="ECO:0007669"/>
    <property type="project" value="UniProtKB-KW"/>
</dbReference>
<dbReference type="HOGENOM" id="CLU_008023_0_2_6"/>
<evidence type="ECO:0000256" key="7">
    <source>
        <dbReference type="ARBA" id="ARBA00022679"/>
    </source>
</evidence>
<comment type="similarity">
    <text evidence="4 12">Belongs to the DHPS family.</text>
</comment>
<dbReference type="CDD" id="cd00739">
    <property type="entry name" value="DHPS"/>
    <property type="match status" value="1"/>
</dbReference>
<gene>
    <name evidence="14" type="ORF">BegalDRAFT_3207</name>
</gene>
<keyword evidence="9 12" id="KW-0460">Magnesium</keyword>
<evidence type="ECO:0000256" key="4">
    <source>
        <dbReference type="ARBA" id="ARBA00009503"/>
    </source>
</evidence>
<evidence type="ECO:0000259" key="13">
    <source>
        <dbReference type="PROSITE" id="PS50972"/>
    </source>
</evidence>
<proteinExistence type="inferred from homology"/>
<keyword evidence="8 12" id="KW-0479">Metal-binding</keyword>
<dbReference type="Pfam" id="PF00809">
    <property type="entry name" value="Pterin_bind"/>
    <property type="match status" value="1"/>
</dbReference>
<evidence type="ECO:0000313" key="14">
    <source>
        <dbReference type="EMBL" id="EIJ44028.1"/>
    </source>
</evidence>
<dbReference type="InterPro" id="IPR006390">
    <property type="entry name" value="DHP_synth_dom"/>
</dbReference>
<comment type="function">
    <text evidence="12">Catalyzes the condensation of para-aminobenzoate (pABA) with 6-hydroxymethyl-7,8-dihydropterin diphosphate (DHPt-PP) to form 7,8-dihydropteroate (H2Pte), the immediate precursor of folate derivatives.</text>
</comment>
<dbReference type="RefSeq" id="WP_002691731.1">
    <property type="nucleotide sequence ID" value="NZ_JH600070.1"/>
</dbReference>
<keyword evidence="10 12" id="KW-0289">Folate biosynthesis</keyword>
<dbReference type="InterPro" id="IPR000489">
    <property type="entry name" value="Pterin-binding_dom"/>
</dbReference>
<dbReference type="GO" id="GO:0046872">
    <property type="term" value="F:metal ion binding"/>
    <property type="evidence" value="ECO:0007669"/>
    <property type="project" value="UniProtKB-KW"/>
</dbReference>
<dbReference type="PANTHER" id="PTHR20941:SF1">
    <property type="entry name" value="FOLIC ACID SYNTHESIS PROTEIN FOL1"/>
    <property type="match status" value="1"/>
</dbReference>
<evidence type="ECO:0000313" key="15">
    <source>
        <dbReference type="Proteomes" id="UP000005744"/>
    </source>
</evidence>
<feature type="domain" description="Pterin-binding" evidence="13">
    <location>
        <begin position="11"/>
        <end position="264"/>
    </location>
</feature>
<dbReference type="PROSITE" id="PS00792">
    <property type="entry name" value="DHPS_1"/>
    <property type="match status" value="1"/>
</dbReference>
<evidence type="ECO:0000256" key="12">
    <source>
        <dbReference type="RuleBase" id="RU361205"/>
    </source>
</evidence>
<sequence length="276" mass="29916">MTQTTLPPTAPLVMGILNVTPDSFSDGGKYTIKDNALRQAEQLIKEGAQILDIGGESTRPNAQPVEEQEELARVMPIIEAVLAEFPILVSVDTYKANVMRAAIQAGVQIINDIAALTETDSLQAVAESPNVTVCLMHKQGTPQTMQINPTYEDVSREVCDYLQARAQACLDAGIAKERIWLDPGFGFGKTPEHNLQLMNRLEQLTALNYPVLIGVSRKSLLGAVLHKPVTERLYGSLALAVLALSKGAKIIRTHDVAATVDIVKTTYAVLQEKTGD</sequence>
<keyword evidence="7 12" id="KW-0808">Transferase</keyword>
<organism evidence="14 15">
    <name type="scientific">Beggiatoa alba B18LD</name>
    <dbReference type="NCBI Taxonomy" id="395493"/>
    <lineage>
        <taxon>Bacteria</taxon>
        <taxon>Pseudomonadati</taxon>
        <taxon>Pseudomonadota</taxon>
        <taxon>Gammaproteobacteria</taxon>
        <taxon>Thiotrichales</taxon>
        <taxon>Thiotrichaceae</taxon>
        <taxon>Beggiatoa</taxon>
    </lineage>
</organism>
<dbReference type="AlphaFoldDB" id="I3CK85"/>
<protein>
    <recommendedName>
        <fullName evidence="6 12">Dihydropteroate synthase</fullName>
        <shortName evidence="12">DHPS</shortName>
        <ecNumber evidence="5 12">2.5.1.15</ecNumber>
    </recommendedName>
    <alternativeName>
        <fullName evidence="11 12">Dihydropteroate pyrophosphorylase</fullName>
    </alternativeName>
</protein>
<comment type="catalytic activity">
    <reaction evidence="1">
        <text>(7,8-dihydropterin-6-yl)methyl diphosphate + 4-aminobenzoate = 7,8-dihydropteroate + diphosphate</text>
        <dbReference type="Rhea" id="RHEA:19949"/>
        <dbReference type="ChEBI" id="CHEBI:17836"/>
        <dbReference type="ChEBI" id="CHEBI:17839"/>
        <dbReference type="ChEBI" id="CHEBI:33019"/>
        <dbReference type="ChEBI" id="CHEBI:72950"/>
        <dbReference type="EC" id="2.5.1.15"/>
    </reaction>
</comment>
<dbReference type="UniPathway" id="UPA00077">
    <property type="reaction ID" value="UER00156"/>
</dbReference>
<dbReference type="STRING" id="395493.BegalDRAFT_3207"/>
<dbReference type="PANTHER" id="PTHR20941">
    <property type="entry name" value="FOLATE SYNTHESIS PROTEINS"/>
    <property type="match status" value="1"/>
</dbReference>
<dbReference type="InterPro" id="IPR045031">
    <property type="entry name" value="DHP_synth-like"/>
</dbReference>
<evidence type="ECO:0000256" key="5">
    <source>
        <dbReference type="ARBA" id="ARBA00012458"/>
    </source>
</evidence>
<evidence type="ECO:0000256" key="9">
    <source>
        <dbReference type="ARBA" id="ARBA00022842"/>
    </source>
</evidence>
<dbReference type="PROSITE" id="PS50972">
    <property type="entry name" value="PTERIN_BINDING"/>
    <property type="match status" value="1"/>
</dbReference>
<keyword evidence="15" id="KW-1185">Reference proteome</keyword>
<dbReference type="FunFam" id="3.20.20.20:FF:000006">
    <property type="entry name" value="Dihydropteroate synthase"/>
    <property type="match status" value="1"/>
</dbReference>
<evidence type="ECO:0000256" key="11">
    <source>
        <dbReference type="ARBA" id="ARBA00030193"/>
    </source>
</evidence>
<comment type="cofactor">
    <cofactor evidence="2 12">
        <name>Mg(2+)</name>
        <dbReference type="ChEBI" id="CHEBI:18420"/>
    </cofactor>
</comment>
<dbReference type="eggNOG" id="COG0294">
    <property type="taxonomic scope" value="Bacteria"/>
</dbReference>
<dbReference type="Gene3D" id="3.20.20.20">
    <property type="entry name" value="Dihydropteroate synthase-like"/>
    <property type="match status" value="1"/>
</dbReference>
<dbReference type="SUPFAM" id="SSF51717">
    <property type="entry name" value="Dihydropteroate synthetase-like"/>
    <property type="match status" value="1"/>
</dbReference>
<dbReference type="GO" id="GO:0005829">
    <property type="term" value="C:cytosol"/>
    <property type="evidence" value="ECO:0007669"/>
    <property type="project" value="TreeGrafter"/>
</dbReference>
<accession>I3CK85</accession>
<dbReference type="InterPro" id="IPR011005">
    <property type="entry name" value="Dihydropteroate_synth-like_sf"/>
</dbReference>
<evidence type="ECO:0000256" key="3">
    <source>
        <dbReference type="ARBA" id="ARBA00004763"/>
    </source>
</evidence>
<dbReference type="GO" id="GO:0004156">
    <property type="term" value="F:dihydropteroate synthase activity"/>
    <property type="evidence" value="ECO:0007669"/>
    <property type="project" value="UniProtKB-EC"/>
</dbReference>
<name>I3CK85_9GAMM</name>
<evidence type="ECO:0000256" key="2">
    <source>
        <dbReference type="ARBA" id="ARBA00001946"/>
    </source>
</evidence>
<reference evidence="14 15" key="1">
    <citation type="submission" date="2011-11" db="EMBL/GenBank/DDBJ databases">
        <title>Improved High-Quality Draft sequence of Beggiatoa alba B18lD.</title>
        <authorList>
            <consortium name="US DOE Joint Genome Institute"/>
            <person name="Lucas S."/>
            <person name="Han J."/>
            <person name="Lapidus A."/>
            <person name="Cheng J.-F."/>
            <person name="Goodwin L."/>
            <person name="Pitluck S."/>
            <person name="Peters L."/>
            <person name="Mikhailova N."/>
            <person name="Held B."/>
            <person name="Detter J.C."/>
            <person name="Han C."/>
            <person name="Tapia R."/>
            <person name="Land M."/>
            <person name="Hauser L."/>
            <person name="Kyrpides N."/>
            <person name="Ivanova N."/>
            <person name="Pagani I."/>
            <person name="Samuel K."/>
            <person name="Teske A."/>
            <person name="Mueller J."/>
            <person name="Woyke T."/>
        </authorList>
    </citation>
    <scope>NUCLEOTIDE SEQUENCE [LARGE SCALE GENOMIC DNA]</scope>
    <source>
        <strain evidence="14 15">B18LD</strain>
    </source>
</reference>
<dbReference type="EC" id="2.5.1.15" evidence="5 12"/>
<comment type="pathway">
    <text evidence="3 12">Cofactor biosynthesis; tetrahydrofolate biosynthesis; 7,8-dihydrofolate from 2-amino-4-hydroxy-6-hydroxymethyl-7,8-dihydropteridine diphosphate and 4-aminobenzoate: step 1/2.</text>
</comment>
<evidence type="ECO:0000256" key="10">
    <source>
        <dbReference type="ARBA" id="ARBA00022909"/>
    </source>
</evidence>
<evidence type="ECO:0000256" key="8">
    <source>
        <dbReference type="ARBA" id="ARBA00022723"/>
    </source>
</evidence>